<feature type="region of interest" description="Disordered" evidence="2">
    <location>
        <begin position="297"/>
        <end position="323"/>
    </location>
</feature>
<proteinExistence type="inferred from homology"/>
<evidence type="ECO:0000256" key="2">
    <source>
        <dbReference type="SAM" id="MobiDB-lite"/>
    </source>
</evidence>
<evidence type="ECO:0000313" key="3">
    <source>
        <dbReference type="EMBL" id="GIH12318.1"/>
    </source>
</evidence>
<sequence length="323" mass="35786">MRVDNQKVNRVGADVEDTETHAEYASPMSIRASVDEPNDPRSLEVGLDYPREWIEFPDPADSEHVIRADLTWLLSAWTCVFGKACHGIIKGRAGDGCCSHGAFFTDADDEKRTREAARKLTPETWQHYRRGFKNYTEMDTIDGKTPARRTATRDGGPCVFLNEANFAGGGGCALHAQALRDGVHPLEYKPDVCWQLPIRRDQEWSKRPDGTKVLVSTITEFDRRGWGEGGHDLDWWCTSSPEAHVGTEPLYRSYGPELTALIGKKAYAKLAELCTARMDLGQIAPHPATPKTIPVIALQPGGREPASPRRRAKSGARSTDTAD</sequence>
<protein>
    <recommendedName>
        <fullName evidence="5">DUF3109 family protein</fullName>
    </recommendedName>
</protein>
<accession>A0A8J3QJV5</accession>
<feature type="region of interest" description="Disordered" evidence="2">
    <location>
        <begin position="1"/>
        <end position="39"/>
    </location>
</feature>
<dbReference type="Pfam" id="PF11307">
    <property type="entry name" value="DUF3109"/>
    <property type="match status" value="1"/>
</dbReference>
<gene>
    <name evidence="3" type="ORF">Raf01_04900</name>
</gene>
<dbReference type="InterPro" id="IPR021458">
    <property type="entry name" value="Rv0495c"/>
</dbReference>
<comment type="similarity">
    <text evidence="1">Belongs to the Rv0495c family.</text>
</comment>
<dbReference type="AlphaFoldDB" id="A0A8J3QJV5"/>
<name>A0A8J3QJV5_9ACTN</name>
<evidence type="ECO:0000313" key="4">
    <source>
        <dbReference type="Proteomes" id="UP000642748"/>
    </source>
</evidence>
<organism evidence="3 4">
    <name type="scientific">Rugosimonospora africana</name>
    <dbReference type="NCBI Taxonomy" id="556532"/>
    <lineage>
        <taxon>Bacteria</taxon>
        <taxon>Bacillati</taxon>
        <taxon>Actinomycetota</taxon>
        <taxon>Actinomycetes</taxon>
        <taxon>Micromonosporales</taxon>
        <taxon>Micromonosporaceae</taxon>
        <taxon>Rugosimonospora</taxon>
    </lineage>
</organism>
<dbReference type="EMBL" id="BONZ01000006">
    <property type="protein sequence ID" value="GIH12318.1"/>
    <property type="molecule type" value="Genomic_DNA"/>
</dbReference>
<evidence type="ECO:0008006" key="5">
    <source>
        <dbReference type="Google" id="ProtNLM"/>
    </source>
</evidence>
<reference evidence="3" key="1">
    <citation type="submission" date="2021-01" db="EMBL/GenBank/DDBJ databases">
        <title>Whole genome shotgun sequence of Rugosimonospora africana NBRC 104875.</title>
        <authorList>
            <person name="Komaki H."/>
            <person name="Tamura T."/>
        </authorList>
    </citation>
    <scope>NUCLEOTIDE SEQUENCE</scope>
    <source>
        <strain evidence="3">NBRC 104875</strain>
    </source>
</reference>
<comment type="caution">
    <text evidence="3">The sequence shown here is derived from an EMBL/GenBank/DDBJ whole genome shotgun (WGS) entry which is preliminary data.</text>
</comment>
<dbReference type="Proteomes" id="UP000642748">
    <property type="component" value="Unassembled WGS sequence"/>
</dbReference>
<evidence type="ECO:0000256" key="1">
    <source>
        <dbReference type="ARBA" id="ARBA00093770"/>
    </source>
</evidence>
<keyword evidence="4" id="KW-1185">Reference proteome</keyword>